<proteinExistence type="predicted"/>
<keyword evidence="10" id="KW-1185">Reference proteome</keyword>
<name>A0ABR5KSV3_PSEAV</name>
<dbReference type="InterPro" id="IPR011335">
    <property type="entry name" value="Restrct_endonuc-II-like"/>
</dbReference>
<keyword evidence="1" id="KW-0540">Nuclease</keyword>
<evidence type="ECO:0000256" key="2">
    <source>
        <dbReference type="ARBA" id="ARBA00022759"/>
    </source>
</evidence>
<evidence type="ECO:0000256" key="5">
    <source>
        <dbReference type="ARBA" id="ARBA00023125"/>
    </source>
</evidence>
<dbReference type="Pfam" id="PF14520">
    <property type="entry name" value="HHH_5"/>
    <property type="match status" value="1"/>
</dbReference>
<evidence type="ECO:0000256" key="4">
    <source>
        <dbReference type="ARBA" id="ARBA00022801"/>
    </source>
</evidence>
<dbReference type="SUPFAM" id="SSF47781">
    <property type="entry name" value="RuvA domain 2-like"/>
    <property type="match status" value="1"/>
</dbReference>
<feature type="domain" description="Helix-hairpin-helix DNA-binding motif class 1" evidence="7">
    <location>
        <begin position="648"/>
        <end position="667"/>
    </location>
</feature>
<dbReference type="SMART" id="SM00278">
    <property type="entry name" value="HhH1"/>
    <property type="match status" value="1"/>
</dbReference>
<dbReference type="InterPro" id="IPR027417">
    <property type="entry name" value="P-loop_NTPase"/>
</dbReference>
<protein>
    <submittedName>
        <fullName evidence="9">Uncharacterized protein</fullName>
    </submittedName>
</protein>
<dbReference type="Gene3D" id="1.10.150.20">
    <property type="entry name" value="5' to 3' exonuclease, C-terminal subdomain"/>
    <property type="match status" value="1"/>
</dbReference>
<accession>A0ABR5KSV3</accession>
<keyword evidence="5" id="KW-0238">DNA-binding</keyword>
<dbReference type="EMBL" id="LGLK01000057">
    <property type="protein sequence ID" value="KPC17625.1"/>
    <property type="molecule type" value="Genomic_DNA"/>
</dbReference>
<dbReference type="InterPro" id="IPR006166">
    <property type="entry name" value="ERCC4_domain"/>
</dbReference>
<evidence type="ECO:0000313" key="10">
    <source>
        <dbReference type="Proteomes" id="UP000037943"/>
    </source>
</evidence>
<evidence type="ECO:0000259" key="8">
    <source>
        <dbReference type="SMART" id="SM00891"/>
    </source>
</evidence>
<dbReference type="InterPro" id="IPR003583">
    <property type="entry name" value="Hlx-hairpin-Hlx_DNA-bd_motif"/>
</dbReference>
<dbReference type="SUPFAM" id="SSF52980">
    <property type="entry name" value="Restriction endonuclease-like"/>
    <property type="match status" value="1"/>
</dbReference>
<evidence type="ECO:0000313" key="9">
    <source>
        <dbReference type="EMBL" id="KPC17625.1"/>
    </source>
</evidence>
<dbReference type="CDD" id="cd20075">
    <property type="entry name" value="XPF_nuclease_XPF_arch"/>
    <property type="match status" value="1"/>
</dbReference>
<sequence length="680" mass="73586">MQDSSALHQRRKGSWRFFRRISLLNNLRPWLMPLVPTRSAVSTVDAKVFDMNYCSLIIQARIRIEPPMPPYLRPELAASLAQQLLKPSVLDEGMRSGLFLTSPKHTGKTTFLVHDLVPALEAMGAITLYVDLGSNLLTPPLDLMKVAVKARIDDLQCSSLPSLRLNSSALGMKGGPTLAQLLLEVVDQAGTDLVLIVDEVQQAILTEGGQSMMMAFKAARDAINMRPNTPGFFLFVGVGSNTALVTDMTTKHSHAFMGATHVELPRMGEGFIDHILGLREARQNGANIPNRGVTLAAFEALGCRPEYFARALALTLKQKAAADEVLPIVVETLRSTIADMEIEKVESLGSLALEVFGLIAGSLEPVGKLFSASSVDYYTVAIGREVKTEEVQPVINGLLSMGLIMRVGHGMYAVADPEVGSVWRERKSLIKEGEGGMSIKTEGALTASELDFSHLVVDEKKIIKIYADMREQRSGVVKALQAMENVEVIIGGLPCGDYILSPEVAVERKSANDFVTSVMSGRVFEQVGRMKLDFLRPMVLIEGDPIRTRSAIDPKSVAGAISSLMTIQQISVVSVADTTETAIMLATMARHLQHGLGYDINLHPKKPKPNREAAEYVVGSLPGIGAGNATKLFSHFGSIHAVMTASAKEIMGVKGIGPKTAQRIHELIHFGEPSVAPVAL</sequence>
<dbReference type="Gene3D" id="3.40.50.300">
    <property type="entry name" value="P-loop containing nucleotide triphosphate hydrolases"/>
    <property type="match status" value="1"/>
</dbReference>
<evidence type="ECO:0000259" key="7">
    <source>
        <dbReference type="SMART" id="SM00278"/>
    </source>
</evidence>
<dbReference type="Pfam" id="PF02732">
    <property type="entry name" value="ERCC4"/>
    <property type="match status" value="1"/>
</dbReference>
<keyword evidence="2" id="KW-0255">Endonuclease</keyword>
<dbReference type="InterPro" id="IPR010994">
    <property type="entry name" value="RuvA_2-like"/>
</dbReference>
<keyword evidence="4" id="KW-0378">Hydrolase</keyword>
<dbReference type="SMART" id="SM00891">
    <property type="entry name" value="ERCC4"/>
    <property type="match status" value="1"/>
</dbReference>
<keyword evidence="3" id="KW-0227">DNA damage</keyword>
<dbReference type="PANTHER" id="PTHR10150:SF0">
    <property type="entry name" value="DNA REPAIR ENDONUCLEASE XPF"/>
    <property type="match status" value="1"/>
</dbReference>
<dbReference type="Gene3D" id="3.40.50.10130">
    <property type="match status" value="1"/>
</dbReference>
<keyword evidence="6" id="KW-0234">DNA repair</keyword>
<evidence type="ECO:0000256" key="3">
    <source>
        <dbReference type="ARBA" id="ARBA00022763"/>
    </source>
</evidence>
<evidence type="ECO:0000256" key="6">
    <source>
        <dbReference type="ARBA" id="ARBA00023204"/>
    </source>
</evidence>
<evidence type="ECO:0000256" key="1">
    <source>
        <dbReference type="ARBA" id="ARBA00022722"/>
    </source>
</evidence>
<reference evidence="9 10" key="1">
    <citation type="submission" date="2015-10" db="EMBL/GenBank/DDBJ databases">
        <title>Comparative genomics and high-throughput reverse genetic screens identify a new phytobacterial MAMP and an Arabidopsis receptor required for immune elicitation.</title>
        <authorList>
            <person name="Mott G.A."/>
            <person name="Thakur S."/>
            <person name="Wang P.W."/>
            <person name="Desveaux D."/>
            <person name="Guttman D.S."/>
        </authorList>
    </citation>
    <scope>NUCLEOTIDE SEQUENCE [LARGE SCALE GENOMIC DNA]</scope>
    <source>
        <strain evidence="9 10">107</strain>
    </source>
</reference>
<feature type="domain" description="ERCC4" evidence="8">
    <location>
        <begin position="464"/>
        <end position="545"/>
    </location>
</feature>
<dbReference type="PANTHER" id="PTHR10150">
    <property type="entry name" value="DNA REPAIR ENDONUCLEASE XPF"/>
    <property type="match status" value="1"/>
</dbReference>
<comment type="caution">
    <text evidence="9">The sequence shown here is derived from an EMBL/GenBank/DDBJ whole genome shotgun (WGS) entry which is preliminary data.</text>
</comment>
<gene>
    <name evidence="9" type="ORF">AC499_0827</name>
</gene>
<dbReference type="Proteomes" id="UP000037943">
    <property type="component" value="Unassembled WGS sequence"/>
</dbReference>
<organism evidence="9 10">
    <name type="scientific">Pseudomonas amygdali pv. lachrymans</name>
    <name type="common">Pseudomonas syringae pv. lachrymans</name>
    <dbReference type="NCBI Taxonomy" id="53707"/>
    <lineage>
        <taxon>Bacteria</taxon>
        <taxon>Pseudomonadati</taxon>
        <taxon>Pseudomonadota</taxon>
        <taxon>Gammaproteobacteria</taxon>
        <taxon>Pseudomonadales</taxon>
        <taxon>Pseudomonadaceae</taxon>
        <taxon>Pseudomonas</taxon>
        <taxon>Pseudomonas amygdali</taxon>
    </lineage>
</organism>